<accession>X1J0Y8</accession>
<sequence length="80" mass="9173">MFIRTEDGEKLLWHLSEVDAQKIAKEKINRKLTEAELLSVQNKLESGFENCWHDILESAVDSVIEEGMKGGEKLCPTRKK</sequence>
<reference evidence="1" key="1">
    <citation type="journal article" date="2014" name="Front. Microbiol.">
        <title>High frequency of phylogenetically diverse reductive dehalogenase-homologous genes in deep subseafloor sedimentary metagenomes.</title>
        <authorList>
            <person name="Kawai M."/>
            <person name="Futagami T."/>
            <person name="Toyoda A."/>
            <person name="Takaki Y."/>
            <person name="Nishi S."/>
            <person name="Hori S."/>
            <person name="Arai W."/>
            <person name="Tsubouchi T."/>
            <person name="Morono Y."/>
            <person name="Uchiyama I."/>
            <person name="Ito T."/>
            <person name="Fujiyama A."/>
            <person name="Inagaki F."/>
            <person name="Takami H."/>
        </authorList>
    </citation>
    <scope>NUCLEOTIDE SEQUENCE</scope>
    <source>
        <strain evidence="1">Expedition CK06-06</strain>
    </source>
</reference>
<name>X1J0Y8_9ZZZZ</name>
<organism evidence="1">
    <name type="scientific">marine sediment metagenome</name>
    <dbReference type="NCBI Taxonomy" id="412755"/>
    <lineage>
        <taxon>unclassified sequences</taxon>
        <taxon>metagenomes</taxon>
        <taxon>ecological metagenomes</taxon>
    </lineage>
</organism>
<protein>
    <submittedName>
        <fullName evidence="1">Uncharacterized protein</fullName>
    </submittedName>
</protein>
<evidence type="ECO:0000313" key="1">
    <source>
        <dbReference type="EMBL" id="GAH71989.1"/>
    </source>
</evidence>
<proteinExistence type="predicted"/>
<gene>
    <name evidence="1" type="ORF">S03H2_41690</name>
</gene>
<comment type="caution">
    <text evidence="1">The sequence shown here is derived from an EMBL/GenBank/DDBJ whole genome shotgun (WGS) entry which is preliminary data.</text>
</comment>
<dbReference type="AlphaFoldDB" id="X1J0Y8"/>
<dbReference type="EMBL" id="BARU01025911">
    <property type="protein sequence ID" value="GAH71989.1"/>
    <property type="molecule type" value="Genomic_DNA"/>
</dbReference>